<dbReference type="STRING" id="1141106.GCA_000308095_01727"/>
<accession>A0A380GA22</accession>
<name>A0A380GA22_STAIN</name>
<sequence length="44" mass="5432">MHTLMDMFRDSQMHEPQEEEGVFLYLLEDELEDRRMEEREGAEE</sequence>
<dbReference type="Proteomes" id="UP000255549">
    <property type="component" value="Unassembled WGS sequence"/>
</dbReference>
<organism evidence="1 2">
    <name type="scientific">Staphylococcus intermedius NCTC 11048</name>
    <dbReference type="NCBI Taxonomy" id="1141106"/>
    <lineage>
        <taxon>Bacteria</taxon>
        <taxon>Bacillati</taxon>
        <taxon>Bacillota</taxon>
        <taxon>Bacilli</taxon>
        <taxon>Bacillales</taxon>
        <taxon>Staphylococcaceae</taxon>
        <taxon>Staphylococcus</taxon>
        <taxon>Staphylococcus intermedius group</taxon>
    </lineage>
</organism>
<keyword evidence="2" id="KW-1185">Reference proteome</keyword>
<proteinExistence type="predicted"/>
<dbReference type="AlphaFoldDB" id="A0A380GA22"/>
<gene>
    <name evidence="1" type="ORF">NCTC11048_02168</name>
</gene>
<protein>
    <submittedName>
        <fullName evidence="1">Uncharacterized protein</fullName>
    </submittedName>
</protein>
<reference evidence="1 2" key="1">
    <citation type="submission" date="2018-06" db="EMBL/GenBank/DDBJ databases">
        <authorList>
            <consortium name="Pathogen Informatics"/>
            <person name="Doyle S."/>
        </authorList>
    </citation>
    <scope>NUCLEOTIDE SEQUENCE [LARGE SCALE GENOMIC DNA]</scope>
    <source>
        <strain evidence="2">NCTC 11048</strain>
    </source>
</reference>
<dbReference type="RefSeq" id="WP_019168125.1">
    <property type="nucleotide sequence ID" value="NZ_CAIB01000118.1"/>
</dbReference>
<dbReference type="EMBL" id="UHDP01000003">
    <property type="protein sequence ID" value="SUM47098.1"/>
    <property type="molecule type" value="Genomic_DNA"/>
</dbReference>
<evidence type="ECO:0000313" key="2">
    <source>
        <dbReference type="Proteomes" id="UP000255549"/>
    </source>
</evidence>
<evidence type="ECO:0000313" key="1">
    <source>
        <dbReference type="EMBL" id="SUM47098.1"/>
    </source>
</evidence>